<reference evidence="1 2" key="1">
    <citation type="journal article" date="2014" name="BMC Genomics">
        <title>Comparison of environmental and isolate Sulfobacillus genomes reveals diverse carbon, sulfur, nitrogen, and hydrogen metabolisms.</title>
        <authorList>
            <person name="Justice N.B."/>
            <person name="Norman A."/>
            <person name="Brown C.T."/>
            <person name="Singh A."/>
            <person name="Thomas B.C."/>
            <person name="Banfield J.F."/>
        </authorList>
    </citation>
    <scope>NUCLEOTIDE SEQUENCE [LARGE SCALE GENOMIC DNA]</scope>
    <source>
        <strain evidence="1">AMDSBA4</strain>
    </source>
</reference>
<dbReference type="Proteomes" id="UP000242972">
    <property type="component" value="Unassembled WGS sequence"/>
</dbReference>
<gene>
    <name evidence="1" type="ORF">C7B46_19460</name>
</gene>
<organism evidence="1 2">
    <name type="scientific">Sulfobacillus benefaciens</name>
    <dbReference type="NCBI Taxonomy" id="453960"/>
    <lineage>
        <taxon>Bacteria</taxon>
        <taxon>Bacillati</taxon>
        <taxon>Bacillota</taxon>
        <taxon>Clostridia</taxon>
        <taxon>Eubacteriales</taxon>
        <taxon>Clostridiales Family XVII. Incertae Sedis</taxon>
        <taxon>Sulfobacillus</taxon>
    </lineage>
</organism>
<accession>A0A2T2WYR8</accession>
<dbReference type="SUPFAM" id="SSF54631">
    <property type="entry name" value="CBS-domain pair"/>
    <property type="match status" value="1"/>
</dbReference>
<proteinExistence type="predicted"/>
<name>A0A2T2WYR8_9FIRM</name>
<protein>
    <recommendedName>
        <fullName evidence="3">CBS domain-containing protein</fullName>
    </recommendedName>
</protein>
<evidence type="ECO:0008006" key="3">
    <source>
        <dbReference type="Google" id="ProtNLM"/>
    </source>
</evidence>
<dbReference type="EMBL" id="PXYW01000110">
    <property type="protein sequence ID" value="PSR27390.1"/>
    <property type="molecule type" value="Genomic_DNA"/>
</dbReference>
<evidence type="ECO:0000313" key="2">
    <source>
        <dbReference type="Proteomes" id="UP000242972"/>
    </source>
</evidence>
<comment type="caution">
    <text evidence="1">The sequence shown here is derived from an EMBL/GenBank/DDBJ whole genome shotgun (WGS) entry which is preliminary data.</text>
</comment>
<dbReference type="InterPro" id="IPR046342">
    <property type="entry name" value="CBS_dom_sf"/>
</dbReference>
<sequence length="150" mass="16927">MIPQAARIEPIEADNVVLSDDPIRTLWPRWDSAWVREVGAFAVLDHHRTIVGELRSYDLIHYLLQLEPEVHHLWPYTHVVTRSWSERVNRLDQVPASAIMHGQGVVIHSPPADWAPGIALFAQHMTPVIWVADPAGRLFGKVTLKSTLPG</sequence>
<evidence type="ECO:0000313" key="1">
    <source>
        <dbReference type="EMBL" id="PSR27390.1"/>
    </source>
</evidence>
<dbReference type="AlphaFoldDB" id="A0A2T2WYR8"/>